<feature type="transmembrane region" description="Helical" evidence="2">
    <location>
        <begin position="732"/>
        <end position="755"/>
    </location>
</feature>
<dbReference type="OrthoDB" id="118951at2759"/>
<feature type="signal peptide" evidence="3">
    <location>
        <begin position="1"/>
        <end position="32"/>
    </location>
</feature>
<accession>A0A7M7SZ16</accession>
<evidence type="ECO:0000256" key="1">
    <source>
        <dbReference type="SAM" id="MobiDB-lite"/>
    </source>
</evidence>
<feature type="transmembrane region" description="Helical" evidence="2">
    <location>
        <begin position="358"/>
        <end position="377"/>
    </location>
</feature>
<dbReference type="InterPro" id="IPR006621">
    <property type="entry name" value="Nose-resist-to-fluoxetine_N"/>
</dbReference>
<feature type="transmembrane region" description="Helical" evidence="2">
    <location>
        <begin position="662"/>
        <end position="685"/>
    </location>
</feature>
<evidence type="ECO:0000313" key="5">
    <source>
        <dbReference type="EnsemblMetazoa" id="XP_030841849"/>
    </source>
</evidence>
<evidence type="ECO:0000313" key="6">
    <source>
        <dbReference type="Proteomes" id="UP000007110"/>
    </source>
</evidence>
<dbReference type="Pfam" id="PF01757">
    <property type="entry name" value="Acyl_transf_3"/>
    <property type="match status" value="1"/>
</dbReference>
<feature type="region of interest" description="Disordered" evidence="1">
    <location>
        <begin position="232"/>
        <end position="259"/>
    </location>
</feature>
<feature type="transmembrane region" description="Helical" evidence="2">
    <location>
        <begin position="397"/>
        <end position="421"/>
    </location>
</feature>
<keyword evidence="6" id="KW-1185">Reference proteome</keyword>
<feature type="transmembrane region" description="Helical" evidence="2">
    <location>
        <begin position="555"/>
        <end position="573"/>
    </location>
</feature>
<proteinExistence type="predicted"/>
<feature type="transmembrane region" description="Helical" evidence="2">
    <location>
        <begin position="513"/>
        <end position="543"/>
    </location>
</feature>
<feature type="transmembrane region" description="Helical" evidence="2">
    <location>
        <begin position="593"/>
        <end position="609"/>
    </location>
</feature>
<feature type="region of interest" description="Disordered" evidence="1">
    <location>
        <begin position="274"/>
        <end position="305"/>
    </location>
</feature>
<keyword evidence="2" id="KW-0472">Membrane</keyword>
<evidence type="ECO:0000256" key="2">
    <source>
        <dbReference type="SAM" id="Phobius"/>
    </source>
</evidence>
<dbReference type="Proteomes" id="UP000007110">
    <property type="component" value="Unassembled WGS sequence"/>
</dbReference>
<feature type="transmembrane region" description="Helical" evidence="2">
    <location>
        <begin position="201"/>
        <end position="227"/>
    </location>
</feature>
<dbReference type="SMART" id="SM00703">
    <property type="entry name" value="NRF"/>
    <property type="match status" value="1"/>
</dbReference>
<keyword evidence="2" id="KW-0812">Transmembrane</keyword>
<dbReference type="GO" id="GO:0016747">
    <property type="term" value="F:acyltransferase activity, transferring groups other than amino-acyl groups"/>
    <property type="evidence" value="ECO:0007669"/>
    <property type="project" value="InterPro"/>
</dbReference>
<dbReference type="AlphaFoldDB" id="A0A7M7SZ16"/>
<dbReference type="PANTHER" id="PTHR11161">
    <property type="entry name" value="O-ACYLTRANSFERASE"/>
    <property type="match status" value="1"/>
</dbReference>
<reference evidence="6" key="1">
    <citation type="submission" date="2015-02" db="EMBL/GenBank/DDBJ databases">
        <title>Genome sequencing for Strongylocentrotus purpuratus.</title>
        <authorList>
            <person name="Murali S."/>
            <person name="Liu Y."/>
            <person name="Vee V."/>
            <person name="English A."/>
            <person name="Wang M."/>
            <person name="Skinner E."/>
            <person name="Han Y."/>
            <person name="Muzny D.M."/>
            <person name="Worley K.C."/>
            <person name="Gibbs R.A."/>
        </authorList>
    </citation>
    <scope>NUCLEOTIDE SEQUENCE</scope>
</reference>
<dbReference type="Pfam" id="PF20146">
    <property type="entry name" value="NRF"/>
    <property type="match status" value="1"/>
</dbReference>
<evidence type="ECO:0000259" key="4">
    <source>
        <dbReference type="SMART" id="SM00703"/>
    </source>
</evidence>
<dbReference type="EnsemblMetazoa" id="XM_030985989">
    <property type="protein sequence ID" value="XP_030841849"/>
    <property type="gene ID" value="LOC100894037"/>
</dbReference>
<feature type="domain" description="Nose resistant-to-fluoxetine protein N-terminal" evidence="4">
    <location>
        <begin position="62"/>
        <end position="174"/>
    </location>
</feature>
<keyword evidence="3" id="KW-0732">Signal</keyword>
<dbReference type="PANTHER" id="PTHR11161:SF0">
    <property type="entry name" value="O-ACYLTRANSFERASE LIKE PROTEIN"/>
    <property type="match status" value="1"/>
</dbReference>
<organism evidence="5 6">
    <name type="scientific">Strongylocentrotus purpuratus</name>
    <name type="common">Purple sea urchin</name>
    <dbReference type="NCBI Taxonomy" id="7668"/>
    <lineage>
        <taxon>Eukaryota</taxon>
        <taxon>Metazoa</taxon>
        <taxon>Echinodermata</taxon>
        <taxon>Eleutherozoa</taxon>
        <taxon>Echinozoa</taxon>
        <taxon>Echinoidea</taxon>
        <taxon>Euechinoidea</taxon>
        <taxon>Echinacea</taxon>
        <taxon>Camarodonta</taxon>
        <taxon>Echinidea</taxon>
        <taxon>Strongylocentrotidae</taxon>
        <taxon>Strongylocentrotus</taxon>
    </lineage>
</organism>
<evidence type="ECO:0000256" key="3">
    <source>
        <dbReference type="SAM" id="SignalP"/>
    </source>
</evidence>
<dbReference type="InterPro" id="IPR052728">
    <property type="entry name" value="O2_lipid_transport_reg"/>
</dbReference>
<protein>
    <recommendedName>
        <fullName evidence="4">Nose resistant-to-fluoxetine protein N-terminal domain-containing protein</fullName>
    </recommendedName>
</protein>
<feature type="transmembrane region" description="Helical" evidence="2">
    <location>
        <begin position="621"/>
        <end position="642"/>
    </location>
</feature>
<feature type="compositionally biased region" description="Polar residues" evidence="1">
    <location>
        <begin position="286"/>
        <end position="299"/>
    </location>
</feature>
<keyword evidence="2" id="KW-1133">Transmembrane helix</keyword>
<name>A0A7M7SZ16_STRPU</name>
<dbReference type="GeneID" id="100894037"/>
<feature type="chain" id="PRO_5029686757" description="Nose resistant-to-fluoxetine protein N-terminal domain-containing protein" evidence="3">
    <location>
        <begin position="33"/>
        <end position="778"/>
    </location>
</feature>
<feature type="transmembrane region" description="Helical" evidence="2">
    <location>
        <begin position="441"/>
        <end position="459"/>
    </location>
</feature>
<dbReference type="InterPro" id="IPR002656">
    <property type="entry name" value="Acyl_transf_3_dom"/>
</dbReference>
<dbReference type="RefSeq" id="XP_030841849.1">
    <property type="nucleotide sequence ID" value="XM_030985989.1"/>
</dbReference>
<dbReference type="InParanoid" id="A0A7M7SZ16"/>
<dbReference type="KEGG" id="spu:100894037"/>
<dbReference type="OMA" id="GYFMFIT"/>
<reference evidence="5" key="2">
    <citation type="submission" date="2021-01" db="UniProtKB">
        <authorList>
            <consortium name="EnsemblMetazoa"/>
        </authorList>
    </citation>
    <scope>IDENTIFICATION</scope>
</reference>
<feature type="transmembrane region" description="Helical" evidence="2">
    <location>
        <begin position="706"/>
        <end position="726"/>
    </location>
</feature>
<sequence length="778" mass="86090">MVRRWPAGLTAIAHISLLLCILWLSVYPGCAARRRNTDSTDTLVNLNGFMLSTDAPDINDVSPMCLYELQKLRNETAELVPVLDSFGKPASGILAGNLAWLGHFDQCMAVESFRHCLVGMGANLSTLLGVSTVLPIQWGVCAPEVCSEEDVRNSLELLLGKLGVIHLKKGVVLLDVPWLTIKNLVSSAVSCTEKPNTNFDIGFILTCVAISTLVALTIVGSVVDYCLKSSSQAGSSNPSGEANGNFSASGGQGSSRQRHSKASNLYEKLSVDYEDENEMNSEDKSSSPNNPQTEKTPLLSSGIPPRSTTVLSVDVKHETQPNVLVRVLLCFAMSRNLPKLLNTKQAEGSISCLNGIRVISISWVILGHTLIFILQAQTSENIVSAIGRWLDNFAFQAIANAFLGVDTFFFLSGMLLAYHTLKKMKETGGKIPWLWYYIHRYIRLTPTLALLIVVLTFLLPNLNQGPVWFRLDRTIGFCKSYWWSDLLYINNFVQEGQKDCVSWGWYLANDMQFFIISPLFIIPLFWFPVLGMIALAVVCAASFITTSVLVYQNDFLPGFFLSIAGAFAGGSGTGLSSNLDFQKMVYVKPYCRIPPYLVGIAMGHFICEIESRRRRIKLSPVFAAAGWAIAGGLGMAVVYGLYDINRGASTPTMATSIAYNSFSTFTWAIALCWVVFACHYGYGGFINDFLSWSFWVPLSRLTYSTYLFHPVVIYVYSFAQAVPFHWSMINQVYMFASFLFLAHVLALLVTLTIEFPVGNLEKMLRGAFTRERSGQRSK</sequence>